<dbReference type="CDD" id="cd07067">
    <property type="entry name" value="HP_PGM_like"/>
    <property type="match status" value="1"/>
</dbReference>
<dbReference type="InterPro" id="IPR029033">
    <property type="entry name" value="His_PPase_superfam"/>
</dbReference>
<evidence type="ECO:0000313" key="2">
    <source>
        <dbReference type="Proteomes" id="UP000273252"/>
    </source>
</evidence>
<proteinExistence type="predicted"/>
<dbReference type="RefSeq" id="WP_120030242.1">
    <property type="nucleotide sequence ID" value="NZ_QVMU01000004.1"/>
</dbReference>
<dbReference type="GO" id="GO:0016791">
    <property type="term" value="F:phosphatase activity"/>
    <property type="evidence" value="ECO:0007669"/>
    <property type="project" value="TreeGrafter"/>
</dbReference>
<dbReference type="OrthoDB" id="9783269at2"/>
<keyword evidence="2" id="KW-1185">Reference proteome</keyword>
<dbReference type="SUPFAM" id="SSF53254">
    <property type="entry name" value="Phosphoglycerate mutase-like"/>
    <property type="match status" value="1"/>
</dbReference>
<organism evidence="1 2">
    <name type="scientific">Vibrio sinensis</name>
    <dbReference type="NCBI Taxonomy" id="2302434"/>
    <lineage>
        <taxon>Bacteria</taxon>
        <taxon>Pseudomonadati</taxon>
        <taxon>Pseudomonadota</taxon>
        <taxon>Gammaproteobacteria</taxon>
        <taxon>Vibrionales</taxon>
        <taxon>Vibrionaceae</taxon>
        <taxon>Vibrio</taxon>
    </lineage>
</organism>
<dbReference type="EMBL" id="QVMU01000004">
    <property type="protein sequence ID" value="RJX72919.1"/>
    <property type="molecule type" value="Genomic_DNA"/>
</dbReference>
<dbReference type="Gene3D" id="3.40.50.1240">
    <property type="entry name" value="Phosphoglycerate mutase-like"/>
    <property type="match status" value="1"/>
</dbReference>
<dbReference type="InterPro" id="IPR013078">
    <property type="entry name" value="His_Pase_superF_clade-1"/>
</dbReference>
<dbReference type="SMART" id="SM00855">
    <property type="entry name" value="PGAM"/>
    <property type="match status" value="1"/>
</dbReference>
<gene>
    <name evidence="1" type="ORF">DZ860_07115</name>
</gene>
<dbReference type="InterPro" id="IPR050275">
    <property type="entry name" value="PGM_Phosphatase"/>
</dbReference>
<evidence type="ECO:0000313" key="1">
    <source>
        <dbReference type="EMBL" id="RJX72919.1"/>
    </source>
</evidence>
<dbReference type="Proteomes" id="UP000273252">
    <property type="component" value="Unassembled WGS sequence"/>
</dbReference>
<dbReference type="Pfam" id="PF00300">
    <property type="entry name" value="His_Phos_1"/>
    <property type="match status" value="1"/>
</dbReference>
<dbReference type="AlphaFoldDB" id="A0A3A6QWQ9"/>
<comment type="caution">
    <text evidence="1">The sequence shown here is derived from an EMBL/GenBank/DDBJ whole genome shotgun (WGS) entry which is preliminary data.</text>
</comment>
<accession>A0A3A6QWQ9</accession>
<dbReference type="PANTHER" id="PTHR48100">
    <property type="entry name" value="BROAD-SPECIFICITY PHOSPHATASE YOR283W-RELATED"/>
    <property type="match status" value="1"/>
</dbReference>
<reference evidence="1 2" key="1">
    <citation type="submission" date="2018-08" db="EMBL/GenBank/DDBJ databases">
        <title>Vibrio isolated from the Eastern China Marginal Seas.</title>
        <authorList>
            <person name="Li Y."/>
        </authorList>
    </citation>
    <scope>NUCLEOTIDE SEQUENCE [LARGE SCALE GENOMIC DNA]</scope>
    <source>
        <strain evidence="1 2">BEI233</strain>
    </source>
</reference>
<dbReference type="PANTHER" id="PTHR48100:SF1">
    <property type="entry name" value="HISTIDINE PHOSPHATASE FAMILY PROTEIN-RELATED"/>
    <property type="match status" value="1"/>
</dbReference>
<dbReference type="GO" id="GO:0005737">
    <property type="term" value="C:cytoplasm"/>
    <property type="evidence" value="ECO:0007669"/>
    <property type="project" value="TreeGrafter"/>
</dbReference>
<sequence length="205" mass="22855">MKTINIYLLRHGKTSGLPALYGRTDVAVATDIQVAICNGVQALQLGVETIVTSPLQRCRVAADLLHQTLDIPLTVIDDFQEMHFGDVDGVPFDELTEQWSTLEQFWTQPAQVTLPNAESLGEFHVRITQAWKALCRHAEQDTLVVCHGGTIRMILASILGMDWQNPSLYSVLSIDNQSLTHITLTDKQYFRVRSIGRPISAIDTI</sequence>
<protein>
    <submittedName>
        <fullName evidence="1">Alpha-ribazole phosphatase</fullName>
    </submittedName>
</protein>
<name>A0A3A6QWQ9_9VIBR</name>